<gene>
    <name evidence="1" type="ORF">HNR10_000776</name>
</gene>
<dbReference type="EMBL" id="JACCFS010000001">
    <property type="protein sequence ID" value="NYJ32895.1"/>
    <property type="molecule type" value="Genomic_DNA"/>
</dbReference>
<sequence>MQTGLDVLHTTDWDRTLHAYGASGDAPGRLSGLLADDPDTLTRSLDYLYSAMLHQGTLYPATVPTVLFVAGLLERPGAGRPHPDAGAGPEPLRAALLGFLRDTAESADTGESDAALAERARLSPAERDRVVEAVLADDEDAWEEPALEALTWQVVVDLRAAAPVLRDAVQPLLTCQDALLRSRAVEAAAAIAALGGLDLDLSGAADMAETRDEAAVIVLAKGEAGGDTSEFLTHTDPAIRACAALAPALSTNTEATRVLVESLDDPWEADRWFGTRPAAFGGHVRFTLVRTLAERAGPGDAERLLPVHRRMAALSSAYTAEADCGPLLELAFARAPGDGVPDEPTAVQRAYLRALLDNDEIWSGTVANFSVRLKSLGLPMDREGVRELVGP</sequence>
<evidence type="ECO:0000313" key="2">
    <source>
        <dbReference type="Proteomes" id="UP000572051"/>
    </source>
</evidence>
<dbReference type="Proteomes" id="UP000572051">
    <property type="component" value="Unassembled WGS sequence"/>
</dbReference>
<evidence type="ECO:0000313" key="1">
    <source>
        <dbReference type="EMBL" id="NYJ32895.1"/>
    </source>
</evidence>
<reference evidence="1 2" key="1">
    <citation type="submission" date="2020-07" db="EMBL/GenBank/DDBJ databases">
        <title>Sequencing the genomes of 1000 actinobacteria strains.</title>
        <authorList>
            <person name="Klenk H.-P."/>
        </authorList>
    </citation>
    <scope>NUCLEOTIDE SEQUENCE [LARGE SCALE GENOMIC DNA]</scope>
    <source>
        <strain evidence="1 2">DSM 44442</strain>
    </source>
</reference>
<proteinExistence type="predicted"/>
<evidence type="ECO:0008006" key="3">
    <source>
        <dbReference type="Google" id="ProtNLM"/>
    </source>
</evidence>
<name>A0A7Z0J921_9ACTN</name>
<comment type="caution">
    <text evidence="1">The sequence shown here is derived from an EMBL/GenBank/DDBJ whole genome shotgun (WGS) entry which is preliminary data.</text>
</comment>
<accession>A0A7Z0J921</accession>
<keyword evidence="2" id="KW-1185">Reference proteome</keyword>
<dbReference type="AlphaFoldDB" id="A0A7Z0J921"/>
<dbReference type="RefSeq" id="WP_179820873.1">
    <property type="nucleotide sequence ID" value="NZ_JACCFS010000001.1"/>
</dbReference>
<protein>
    <recommendedName>
        <fullName evidence="3">HEAT repeat domain-containing protein</fullName>
    </recommendedName>
</protein>
<organism evidence="1 2">
    <name type="scientific">Nocardiopsis aegyptia</name>
    <dbReference type="NCBI Taxonomy" id="220378"/>
    <lineage>
        <taxon>Bacteria</taxon>
        <taxon>Bacillati</taxon>
        <taxon>Actinomycetota</taxon>
        <taxon>Actinomycetes</taxon>
        <taxon>Streptosporangiales</taxon>
        <taxon>Nocardiopsidaceae</taxon>
        <taxon>Nocardiopsis</taxon>
    </lineage>
</organism>